<evidence type="ECO:0000313" key="2">
    <source>
        <dbReference type="EMBL" id="MDO7896139.1"/>
    </source>
</evidence>
<evidence type="ECO:0000313" key="3">
    <source>
        <dbReference type="Proteomes" id="UP001228019"/>
    </source>
</evidence>
<gene>
    <name evidence="2" type="ORF">Q6A48_04450</name>
</gene>
<feature type="signal peptide" evidence="1">
    <location>
        <begin position="1"/>
        <end position="18"/>
    </location>
</feature>
<organism evidence="2 3">
    <name type="scientific">Pseudomonas citrulli</name>
    <dbReference type="NCBI Taxonomy" id="3064347"/>
    <lineage>
        <taxon>Bacteria</taxon>
        <taxon>Pseudomonadati</taxon>
        <taxon>Pseudomonadota</taxon>
        <taxon>Gammaproteobacteria</taxon>
        <taxon>Pseudomonadales</taxon>
        <taxon>Pseudomonadaceae</taxon>
        <taxon>Pseudomonas</taxon>
    </lineage>
</organism>
<keyword evidence="1" id="KW-0732">Signal</keyword>
<dbReference type="Proteomes" id="UP001228019">
    <property type="component" value="Unassembled WGS sequence"/>
</dbReference>
<accession>A0ABT9BW08</accession>
<feature type="chain" id="PRO_5045372803" evidence="1">
    <location>
        <begin position="19"/>
        <end position="133"/>
    </location>
</feature>
<name>A0ABT9BW08_9PSED</name>
<protein>
    <submittedName>
        <fullName evidence="2">Uncharacterized protein</fullName>
    </submittedName>
</protein>
<keyword evidence="3" id="KW-1185">Reference proteome</keyword>
<comment type="caution">
    <text evidence="2">The sequence shown here is derived from an EMBL/GenBank/DDBJ whole genome shotgun (WGS) entry which is preliminary data.</text>
</comment>
<proteinExistence type="predicted"/>
<evidence type="ECO:0000256" key="1">
    <source>
        <dbReference type="SAM" id="SignalP"/>
    </source>
</evidence>
<dbReference type="EMBL" id="JAUQOP010000003">
    <property type="protein sequence ID" value="MDO7896139.1"/>
    <property type="molecule type" value="Genomic_DNA"/>
</dbReference>
<sequence length="133" mass="14449">MKTLISLFALCCACQASADVQNIKYTYDDSAAEYSIVSFVEHGSSVQATVKRTGAYFTSFTKLELDCTGHNVRHMGMYASIEGLEKAEFDQMQGRIIDGSLADEVGKVLCKGTTMTASQTAEQPAEAKNDDKI</sequence>
<dbReference type="RefSeq" id="WP_304552308.1">
    <property type="nucleotide sequence ID" value="NZ_JAUQOP010000003.1"/>
</dbReference>
<reference evidence="2 3" key="1">
    <citation type="submission" date="2023-07" db="EMBL/GenBank/DDBJ databases">
        <title>Identification of four novel Pseudomonas species associated with bacterial leaf spot of cucurbits.</title>
        <authorList>
            <person name="Fullem K.R."/>
        </authorList>
    </citation>
    <scope>NUCLEOTIDE SEQUENCE [LARGE SCALE GENOMIC DNA]</scope>
    <source>
        <strain evidence="2 3">K18</strain>
    </source>
</reference>